<protein>
    <submittedName>
        <fullName evidence="1">Uncharacterized protein</fullName>
    </submittedName>
</protein>
<name>A0A183NFW2_9TREM</name>
<gene>
    <name evidence="1" type="ORF">SMTD_LOCUS998</name>
</gene>
<dbReference type="EMBL" id="UZAL01001021">
    <property type="protein sequence ID" value="VDO74655.1"/>
    <property type="molecule type" value="Genomic_DNA"/>
</dbReference>
<evidence type="ECO:0000313" key="2">
    <source>
        <dbReference type="Proteomes" id="UP000269396"/>
    </source>
</evidence>
<keyword evidence="2" id="KW-1185">Reference proteome</keyword>
<dbReference type="STRING" id="31246.A0A183NFW2"/>
<accession>A0A183NFW2</accession>
<dbReference type="Proteomes" id="UP000269396">
    <property type="component" value="Unassembled WGS sequence"/>
</dbReference>
<sequence length="427" mass="50461">MSSMAKLKRNGEIWLNILQENLSICFSLLSSIFTLNFEYFSQININQQQQEQISTQMFTNSQVQLIYPHLNDFLNLFIKNDDDDDDPDHDHDPLNDPYRIDSIELLTCLLSNITIRRLFGKNLLTSYSNPINDWDELHFTNTLTIFMKTLNYLQNSFNNSQLLLSEFNSQLSLLCIENDVNQFQNSIIQLFEQNLMMINGDDDDDDHHHQLRNNFMEDSFTMIKENSGIIFMNNELFNSELFMHQWTKFCIPPIEFTKAGLKRLSDYYTFNKSFPSYPITFQAALISNGLLQSNIDLINSTLSILSNITDNDSIIHYLDSYVCCYFICNHYKYYLNLINNSSTCNDPIISRKFFSKLFTSLINLLQSNYSNQMIYYKMGYNFCLLLRNENMWLEAMKIYRIIHRIDTNKLPIEYLMKLIHELKCIEE</sequence>
<reference evidence="1 2" key="1">
    <citation type="submission" date="2018-11" db="EMBL/GenBank/DDBJ databases">
        <authorList>
            <consortium name="Pathogen Informatics"/>
        </authorList>
    </citation>
    <scope>NUCLEOTIDE SEQUENCE [LARGE SCALE GENOMIC DNA]</scope>
    <source>
        <strain>Denwood</strain>
        <strain evidence="2">Zambia</strain>
    </source>
</reference>
<proteinExistence type="predicted"/>
<organism evidence="1 2">
    <name type="scientific">Schistosoma mattheei</name>
    <dbReference type="NCBI Taxonomy" id="31246"/>
    <lineage>
        <taxon>Eukaryota</taxon>
        <taxon>Metazoa</taxon>
        <taxon>Spiralia</taxon>
        <taxon>Lophotrochozoa</taxon>
        <taxon>Platyhelminthes</taxon>
        <taxon>Trematoda</taxon>
        <taxon>Digenea</taxon>
        <taxon>Strigeidida</taxon>
        <taxon>Schistosomatoidea</taxon>
        <taxon>Schistosomatidae</taxon>
        <taxon>Schistosoma</taxon>
    </lineage>
</organism>
<dbReference type="AlphaFoldDB" id="A0A183NFW2"/>
<evidence type="ECO:0000313" key="1">
    <source>
        <dbReference type="EMBL" id="VDO74655.1"/>
    </source>
</evidence>